<dbReference type="SMART" id="SM00860">
    <property type="entry name" value="SMI1_KNR4"/>
    <property type="match status" value="1"/>
</dbReference>
<evidence type="ECO:0000259" key="1">
    <source>
        <dbReference type="SMART" id="SM00860"/>
    </source>
</evidence>
<dbReference type="AlphaFoldDB" id="A0A841BR18"/>
<keyword evidence="3" id="KW-1185">Reference proteome</keyword>
<dbReference type="InterPro" id="IPR037883">
    <property type="entry name" value="Knr4/Smi1-like_sf"/>
</dbReference>
<name>A0A841BR18_9ACTN</name>
<dbReference type="InterPro" id="IPR018958">
    <property type="entry name" value="Knr4/Smi1-like_dom"/>
</dbReference>
<organism evidence="2 3">
    <name type="scientific">Allocatelliglobosispora scoriae</name>
    <dbReference type="NCBI Taxonomy" id="643052"/>
    <lineage>
        <taxon>Bacteria</taxon>
        <taxon>Bacillati</taxon>
        <taxon>Actinomycetota</taxon>
        <taxon>Actinomycetes</taxon>
        <taxon>Micromonosporales</taxon>
        <taxon>Micromonosporaceae</taxon>
        <taxon>Allocatelliglobosispora</taxon>
    </lineage>
</organism>
<comment type="caution">
    <text evidence="2">The sequence shown here is derived from an EMBL/GenBank/DDBJ whole genome shotgun (WGS) entry which is preliminary data.</text>
</comment>
<dbReference type="EMBL" id="JACHMN010000002">
    <property type="protein sequence ID" value="MBB5869260.1"/>
    <property type="molecule type" value="Genomic_DNA"/>
</dbReference>
<reference evidence="2 3" key="1">
    <citation type="submission" date="2020-08" db="EMBL/GenBank/DDBJ databases">
        <title>Sequencing the genomes of 1000 actinobacteria strains.</title>
        <authorList>
            <person name="Klenk H.-P."/>
        </authorList>
    </citation>
    <scope>NUCLEOTIDE SEQUENCE [LARGE SCALE GENOMIC DNA]</scope>
    <source>
        <strain evidence="2 3">DSM 45362</strain>
    </source>
</reference>
<dbReference type="RefSeq" id="WP_184835773.1">
    <property type="nucleotide sequence ID" value="NZ_JACHMN010000002.1"/>
</dbReference>
<proteinExistence type="predicted"/>
<accession>A0A841BR18</accession>
<sequence>MTESAEQLAAIQDAYAVWRRRHRRRSSGEPVSATQIAEAEAVLGLTLPTGYVAFLTTFGVGGPNDLITPRAAVADSQGDAGGWAHVRRPFTIVNGKCPMPDPEDASVVDGAIPVNIGGCDFHTVLAVTGDLAGTVWTNDYNNVDEDSYFVWAPARLVTGERQSEPVEFLTWMRHRTERAAEYAARRPWWRRRFD</sequence>
<protein>
    <recommendedName>
        <fullName evidence="1">Knr4/Smi1-like domain-containing protein</fullName>
    </recommendedName>
</protein>
<gene>
    <name evidence="2" type="ORF">F4553_002639</name>
</gene>
<dbReference type="Proteomes" id="UP000587527">
    <property type="component" value="Unassembled WGS sequence"/>
</dbReference>
<dbReference type="Gene3D" id="3.40.1580.10">
    <property type="entry name" value="SMI1/KNR4-like"/>
    <property type="match status" value="1"/>
</dbReference>
<feature type="domain" description="Knr4/Smi1-like" evidence="1">
    <location>
        <begin position="30"/>
        <end position="174"/>
    </location>
</feature>
<evidence type="ECO:0000313" key="3">
    <source>
        <dbReference type="Proteomes" id="UP000587527"/>
    </source>
</evidence>
<evidence type="ECO:0000313" key="2">
    <source>
        <dbReference type="EMBL" id="MBB5869260.1"/>
    </source>
</evidence>
<dbReference type="SUPFAM" id="SSF160631">
    <property type="entry name" value="SMI1/KNR4-like"/>
    <property type="match status" value="1"/>
</dbReference>